<dbReference type="AlphaFoldDB" id="A0A1B2HVS6"/>
<evidence type="ECO:0000313" key="3">
    <source>
        <dbReference type="Proteomes" id="UP000093053"/>
    </source>
</evidence>
<dbReference type="Proteomes" id="UP000093053">
    <property type="component" value="Chromosome"/>
</dbReference>
<dbReference type="InterPro" id="IPR014509">
    <property type="entry name" value="YjdF-like"/>
</dbReference>
<feature type="transmembrane region" description="Helical" evidence="1">
    <location>
        <begin position="12"/>
        <end position="30"/>
    </location>
</feature>
<feature type="transmembrane region" description="Helical" evidence="1">
    <location>
        <begin position="36"/>
        <end position="53"/>
    </location>
</feature>
<dbReference type="RefSeq" id="WP_065920181.1">
    <property type="nucleotide sequence ID" value="NZ_CP016793.1"/>
</dbReference>
<evidence type="ECO:0000256" key="1">
    <source>
        <dbReference type="SAM" id="Phobius"/>
    </source>
</evidence>
<evidence type="ECO:0008006" key="4">
    <source>
        <dbReference type="Google" id="ProtNLM"/>
    </source>
</evidence>
<feature type="transmembrane region" description="Helical" evidence="1">
    <location>
        <begin position="102"/>
        <end position="122"/>
    </location>
</feature>
<keyword evidence="3" id="KW-1185">Reference proteome</keyword>
<keyword evidence="1" id="KW-0812">Transmembrane</keyword>
<dbReference type="EMBL" id="CP016793">
    <property type="protein sequence ID" value="ANZ41846.1"/>
    <property type="molecule type" value="Genomic_DNA"/>
</dbReference>
<feature type="transmembrane region" description="Helical" evidence="1">
    <location>
        <begin position="179"/>
        <end position="198"/>
    </location>
</feature>
<sequence length="213" mass="23706">MDSVHGPGRVEGRVLVGVVVAALLVTGLLAKSPGTWALEVVWVVAGLPLVIALHKKFPLTRLLCWLLVFHALVLCYGGQYTYAETPLGEWFQNWLGTQRNNYDRFAHVVQGFVPAIAVREVLLRRTPLRPGGWVAFLSTCVCLAISACFEFVEWFSALILGARADDFLGTQGDQWDTQWDMFLCLCGAVISLLVWRRIHNRQLGLTSRVHTSG</sequence>
<feature type="transmembrane region" description="Helical" evidence="1">
    <location>
        <begin position="134"/>
        <end position="159"/>
    </location>
</feature>
<keyword evidence="1" id="KW-1133">Transmembrane helix</keyword>
<dbReference type="Pfam" id="PF09997">
    <property type="entry name" value="DUF2238"/>
    <property type="match status" value="1"/>
</dbReference>
<dbReference type="PIRSF" id="PIRSF020606">
    <property type="entry name" value="UCP020606"/>
    <property type="match status" value="1"/>
</dbReference>
<protein>
    <recommendedName>
        <fullName evidence="4">DUF2238 domain-containing protein</fullName>
    </recommendedName>
</protein>
<name>A0A1B2HVS6_9PSEU</name>
<feature type="transmembrane region" description="Helical" evidence="1">
    <location>
        <begin position="62"/>
        <end position="82"/>
    </location>
</feature>
<keyword evidence="1" id="KW-0472">Membrane</keyword>
<dbReference type="STRING" id="1586287.BBK82_43860"/>
<gene>
    <name evidence="2" type="ORF">BBK82_43860</name>
</gene>
<evidence type="ECO:0000313" key="2">
    <source>
        <dbReference type="EMBL" id="ANZ41846.1"/>
    </source>
</evidence>
<dbReference type="OrthoDB" id="9786473at2"/>
<dbReference type="InterPro" id="IPR058534">
    <property type="entry name" value="YjdF"/>
</dbReference>
<dbReference type="KEGG" id="led:BBK82_43860"/>
<reference evidence="2 3" key="1">
    <citation type="submission" date="2016-07" db="EMBL/GenBank/DDBJ databases">
        <title>Complete genome sequence of the Lentzea guizhouensis DHS C013.</title>
        <authorList>
            <person name="Cao C."/>
        </authorList>
    </citation>
    <scope>NUCLEOTIDE SEQUENCE [LARGE SCALE GENOMIC DNA]</scope>
    <source>
        <strain evidence="2 3">DHS C013</strain>
    </source>
</reference>
<proteinExistence type="predicted"/>
<accession>A0A1B2HVS6</accession>
<organism evidence="2 3">
    <name type="scientific">Lentzea guizhouensis</name>
    <dbReference type="NCBI Taxonomy" id="1586287"/>
    <lineage>
        <taxon>Bacteria</taxon>
        <taxon>Bacillati</taxon>
        <taxon>Actinomycetota</taxon>
        <taxon>Actinomycetes</taxon>
        <taxon>Pseudonocardiales</taxon>
        <taxon>Pseudonocardiaceae</taxon>
        <taxon>Lentzea</taxon>
    </lineage>
</organism>